<accession>A0A7C6E9H8</accession>
<reference evidence="2" key="1">
    <citation type="journal article" date="2020" name="mSystems">
        <title>Genome- and Community-Level Interaction Insights into Carbon Utilization and Element Cycling Functions of Hydrothermarchaeota in Hydrothermal Sediment.</title>
        <authorList>
            <person name="Zhou Z."/>
            <person name="Liu Y."/>
            <person name="Xu W."/>
            <person name="Pan J."/>
            <person name="Luo Z.H."/>
            <person name="Li M."/>
        </authorList>
    </citation>
    <scope>NUCLEOTIDE SEQUENCE [LARGE SCALE GENOMIC DNA]</scope>
    <source>
        <strain evidence="2">SpSt-876</strain>
    </source>
</reference>
<dbReference type="InterPro" id="IPR025965">
    <property type="entry name" value="FlgD/Vpr_Ig-like"/>
</dbReference>
<protein>
    <recommendedName>
        <fullName evidence="1">FlgD/Vpr Ig-like domain-containing protein</fullName>
    </recommendedName>
</protein>
<feature type="domain" description="FlgD/Vpr Ig-like" evidence="1">
    <location>
        <begin position="472"/>
        <end position="528"/>
    </location>
</feature>
<dbReference type="AlphaFoldDB" id="A0A7C6E9H8"/>
<evidence type="ECO:0000313" key="2">
    <source>
        <dbReference type="EMBL" id="HHS51494.1"/>
    </source>
</evidence>
<proteinExistence type="predicted"/>
<comment type="caution">
    <text evidence="2">The sequence shown here is derived from an EMBL/GenBank/DDBJ whole genome shotgun (WGS) entry which is preliminary data.</text>
</comment>
<dbReference type="Gene3D" id="2.60.40.4070">
    <property type="match status" value="1"/>
</dbReference>
<organism evidence="2">
    <name type="scientific">candidate division WOR-3 bacterium</name>
    <dbReference type="NCBI Taxonomy" id="2052148"/>
    <lineage>
        <taxon>Bacteria</taxon>
        <taxon>Bacteria division WOR-3</taxon>
    </lineage>
</organism>
<evidence type="ECO:0000259" key="1">
    <source>
        <dbReference type="Pfam" id="PF13860"/>
    </source>
</evidence>
<dbReference type="Gene3D" id="2.60.40.10">
    <property type="entry name" value="Immunoglobulins"/>
    <property type="match status" value="1"/>
</dbReference>
<dbReference type="SUPFAM" id="SSF49373">
    <property type="entry name" value="Invasin/intimin cell-adhesion fragments"/>
    <property type="match status" value="1"/>
</dbReference>
<gene>
    <name evidence="2" type="ORF">ENW73_01320</name>
</gene>
<name>A0A7C6E9H8_UNCW3</name>
<dbReference type="InterPro" id="IPR013783">
    <property type="entry name" value="Ig-like_fold"/>
</dbReference>
<sequence>MNILIAGLIFAQISQLEFNYITSPQVAGDSFDITIVAKTATGDTFRYNFPGLLKTTRDDFWSYCEPQLVDFYQGVCRRKVRVSIADTLRLRCEASGIIGYSNQFRVIPNYPERLLILCPGESIAPGSPEGKLSHPVNQTAGIGFSISVFLVDNWFNPVSFRSDMVYLACTDSFAQLSSGNLINGKITLPVTLRRAGTHRIIARIDDTSIRPDTSVSFDVFPNIFSNLCLLLPGEELLPGDTTSLIYQTPGKTGAPLRQYVKEPFVVRVIPTDACYNRVYSYPPRADLDTVYLASDFAMRVEPSYVALTDTACFIVTFDSTGENQNLWVIGKAHESYRSKVNIEAKTKRIVTLHPDTIRAGAVITIEATLYDANDKIIKGKYTQFAVTRGNGIMLDSSGLTDTAGIIRARFVCSGANSNETDSITITADDYTHTIGIFIEGDETVLAGRPIAFPNPFGYNQDRTEIQYFVPTSCNVEMAIYDPFGNLVITKKFRPGEEGAKNGINKISWDGRNGKGKKVANGVYVFKVWGTVYTKKVFDKELRIAVLW</sequence>
<dbReference type="InterPro" id="IPR008964">
    <property type="entry name" value="Invasin/intimin_cell_adhesion"/>
</dbReference>
<dbReference type="EMBL" id="DTLI01000030">
    <property type="protein sequence ID" value="HHS51494.1"/>
    <property type="molecule type" value="Genomic_DNA"/>
</dbReference>
<dbReference type="Pfam" id="PF13860">
    <property type="entry name" value="FlgD_ig"/>
    <property type="match status" value="1"/>
</dbReference>